<keyword evidence="3" id="KW-1185">Reference proteome</keyword>
<feature type="chain" id="PRO_5015154845" description="Glutamine cyclotransferase" evidence="1">
    <location>
        <begin position="19"/>
        <end position="295"/>
    </location>
</feature>
<feature type="signal peptide" evidence="1">
    <location>
        <begin position="1"/>
        <end position="18"/>
    </location>
</feature>
<name>A0A2P8G8Q9_9BACT</name>
<dbReference type="AlphaFoldDB" id="A0A2P8G8Q9"/>
<dbReference type="RefSeq" id="WP_211302229.1">
    <property type="nucleotide sequence ID" value="NZ_PYAS01000004.1"/>
</dbReference>
<dbReference type="Proteomes" id="UP000241964">
    <property type="component" value="Unassembled WGS sequence"/>
</dbReference>
<organism evidence="2 3">
    <name type="scientific">Dyadobacter jiangsuensis</name>
    <dbReference type="NCBI Taxonomy" id="1591085"/>
    <lineage>
        <taxon>Bacteria</taxon>
        <taxon>Pseudomonadati</taxon>
        <taxon>Bacteroidota</taxon>
        <taxon>Cytophagia</taxon>
        <taxon>Cytophagales</taxon>
        <taxon>Spirosomataceae</taxon>
        <taxon>Dyadobacter</taxon>
    </lineage>
</organism>
<dbReference type="EMBL" id="PYAS01000004">
    <property type="protein sequence ID" value="PSL30366.1"/>
    <property type="molecule type" value="Genomic_DNA"/>
</dbReference>
<evidence type="ECO:0008006" key="4">
    <source>
        <dbReference type="Google" id="ProtNLM"/>
    </source>
</evidence>
<evidence type="ECO:0000313" key="3">
    <source>
        <dbReference type="Proteomes" id="UP000241964"/>
    </source>
</evidence>
<evidence type="ECO:0000256" key="1">
    <source>
        <dbReference type="SAM" id="SignalP"/>
    </source>
</evidence>
<reference evidence="2 3" key="1">
    <citation type="submission" date="2018-03" db="EMBL/GenBank/DDBJ databases">
        <title>Genomic Encyclopedia of Archaeal and Bacterial Type Strains, Phase II (KMG-II): from individual species to whole genera.</title>
        <authorList>
            <person name="Goeker M."/>
        </authorList>
    </citation>
    <scope>NUCLEOTIDE SEQUENCE [LARGE SCALE GENOMIC DNA]</scope>
    <source>
        <strain evidence="2 3">DSM 29057</strain>
    </source>
</reference>
<gene>
    <name evidence="2" type="ORF">CLV60_104308</name>
</gene>
<protein>
    <recommendedName>
        <fullName evidence="4">Glutamine cyclotransferase</fullName>
    </recommendedName>
</protein>
<dbReference type="SUPFAM" id="SSF82171">
    <property type="entry name" value="DPP6 N-terminal domain-like"/>
    <property type="match status" value="1"/>
</dbReference>
<proteinExistence type="predicted"/>
<comment type="caution">
    <text evidence="2">The sequence shown here is derived from an EMBL/GenBank/DDBJ whole genome shotgun (WGS) entry which is preliminary data.</text>
</comment>
<evidence type="ECO:0000313" key="2">
    <source>
        <dbReference type="EMBL" id="PSL30366.1"/>
    </source>
</evidence>
<keyword evidence="1" id="KW-0732">Signal</keyword>
<accession>A0A2P8G8Q9</accession>
<sequence length="295" mass="32682">MKRLKLLALAAIAASAVAIPAFIIPGKPEVSLVSSQTIDSLGACQGAAYLDGKVYLYGDREVGMVREFSRKGNSMHYTGREIRLTVDGMDVINHPTGIAKHGKLPVFMGNSIRLNAEGTLWRAVIYEVDWKGLLKTGTLDGNLVRTIEDDACIQGTRPEYVEYNGKWLVATADYGDKRNEVRLYDPAVLQKVDKTSAPGVLVTKFTCGPWVQNLHWVPEKGVLVLIQNQIEGRRWRFTFVDLKKSLEKGEQVVLNSVDIDKADELEGFTFTGNSSKGIAVTSSRKSNVHELRVTW</sequence>